<dbReference type="EC" id="3.5.1.2" evidence="13"/>
<accession>A0A1Q4V566</accession>
<evidence type="ECO:0000256" key="9">
    <source>
        <dbReference type="ARBA" id="ARBA00023239"/>
    </source>
</evidence>
<dbReference type="Proteomes" id="UP000186455">
    <property type="component" value="Unassembled WGS sequence"/>
</dbReference>
<gene>
    <name evidence="13" type="primary">hisH</name>
    <name evidence="16" type="ORF">AB852_21085</name>
</gene>
<dbReference type="InterPro" id="IPR010139">
    <property type="entry name" value="Imidazole-glycPsynth_HisH"/>
</dbReference>
<evidence type="ECO:0000256" key="7">
    <source>
        <dbReference type="ARBA" id="ARBA00022962"/>
    </source>
</evidence>
<dbReference type="STRING" id="1048205.AB852_21085"/>
<comment type="subunit">
    <text evidence="3 13">Heterodimer of HisH and HisF.</text>
</comment>
<keyword evidence="9 13" id="KW-0456">Lyase</keyword>
<evidence type="ECO:0000256" key="10">
    <source>
        <dbReference type="ARBA" id="ARBA00025299"/>
    </source>
</evidence>
<evidence type="ECO:0000256" key="1">
    <source>
        <dbReference type="ARBA" id="ARBA00004496"/>
    </source>
</evidence>
<name>A0A1Q4V566_9ACTN</name>
<dbReference type="EMBL" id="LFBV01000005">
    <property type="protein sequence ID" value="OKH92988.1"/>
    <property type="molecule type" value="Genomic_DNA"/>
</dbReference>
<dbReference type="Pfam" id="PF00117">
    <property type="entry name" value="GATase"/>
    <property type="match status" value="1"/>
</dbReference>
<feature type="active site" description="Nucleophile" evidence="13 14">
    <location>
        <position position="97"/>
    </location>
</feature>
<keyword evidence="8 13" id="KW-0368">Histidine biosynthesis</keyword>
<dbReference type="GO" id="GO:0004359">
    <property type="term" value="F:glutaminase activity"/>
    <property type="evidence" value="ECO:0007669"/>
    <property type="project" value="UniProtKB-EC"/>
</dbReference>
<dbReference type="GO" id="GO:0000107">
    <property type="term" value="F:imidazoleglycerol-phosphate synthase activity"/>
    <property type="evidence" value="ECO:0007669"/>
    <property type="project" value="UniProtKB-UniRule"/>
</dbReference>
<evidence type="ECO:0000256" key="11">
    <source>
        <dbReference type="ARBA" id="ARBA00047838"/>
    </source>
</evidence>
<evidence type="ECO:0000256" key="2">
    <source>
        <dbReference type="ARBA" id="ARBA00005091"/>
    </source>
</evidence>
<proteinExistence type="inferred from homology"/>
<comment type="caution">
    <text evidence="16">The sequence shown here is derived from an EMBL/GenBank/DDBJ whole genome shotgun (WGS) entry which is preliminary data.</text>
</comment>
<feature type="active site" evidence="13 14">
    <location>
        <position position="207"/>
    </location>
</feature>
<comment type="subcellular location">
    <subcellularLocation>
        <location evidence="1 13">Cytoplasm</location>
    </subcellularLocation>
</comment>
<keyword evidence="5 13" id="KW-0028">Amino-acid biosynthesis</keyword>
<dbReference type="HAMAP" id="MF_00278">
    <property type="entry name" value="HisH"/>
    <property type="match status" value="1"/>
</dbReference>
<feature type="domain" description="Glutamine amidotransferase" evidence="15">
    <location>
        <begin position="21"/>
        <end position="221"/>
    </location>
</feature>
<evidence type="ECO:0000256" key="12">
    <source>
        <dbReference type="ARBA" id="ARBA00049534"/>
    </source>
</evidence>
<comment type="catalytic activity">
    <reaction evidence="12 13">
        <text>L-glutamine + H2O = L-glutamate + NH4(+)</text>
        <dbReference type="Rhea" id="RHEA:15889"/>
        <dbReference type="ChEBI" id="CHEBI:15377"/>
        <dbReference type="ChEBI" id="CHEBI:28938"/>
        <dbReference type="ChEBI" id="CHEBI:29985"/>
        <dbReference type="ChEBI" id="CHEBI:58359"/>
        <dbReference type="EC" id="3.5.1.2"/>
    </reaction>
</comment>
<dbReference type="AlphaFoldDB" id="A0A1Q4V566"/>
<evidence type="ECO:0000256" key="8">
    <source>
        <dbReference type="ARBA" id="ARBA00023102"/>
    </source>
</evidence>
<dbReference type="PROSITE" id="PS51273">
    <property type="entry name" value="GATASE_TYPE_1"/>
    <property type="match status" value="1"/>
</dbReference>
<evidence type="ECO:0000256" key="13">
    <source>
        <dbReference type="HAMAP-Rule" id="MF_00278"/>
    </source>
</evidence>
<keyword evidence="7 13" id="KW-0315">Glutamine amidotransferase</keyword>
<protein>
    <recommendedName>
        <fullName evidence="13">Imidazole glycerol phosphate synthase subunit HisH</fullName>
        <ecNumber evidence="13">4.3.2.10</ecNumber>
    </recommendedName>
    <alternativeName>
        <fullName evidence="13">IGP synthase glutaminase subunit</fullName>
        <ecNumber evidence="13">3.5.1.2</ecNumber>
    </alternativeName>
    <alternativeName>
        <fullName evidence="13">IGP synthase subunit HisH</fullName>
    </alternativeName>
    <alternativeName>
        <fullName evidence="13">ImGP synthase subunit HisH</fullName>
        <shortName evidence="13">IGPS subunit HisH</shortName>
    </alternativeName>
</protein>
<dbReference type="Gene3D" id="3.40.50.880">
    <property type="match status" value="1"/>
</dbReference>
<evidence type="ECO:0000256" key="5">
    <source>
        <dbReference type="ARBA" id="ARBA00022605"/>
    </source>
</evidence>
<dbReference type="PANTHER" id="PTHR42701:SF1">
    <property type="entry name" value="IMIDAZOLE GLYCEROL PHOSPHATE SYNTHASE SUBUNIT HISH"/>
    <property type="match status" value="1"/>
</dbReference>
<dbReference type="PIRSF" id="PIRSF000495">
    <property type="entry name" value="Amidotransf_hisH"/>
    <property type="match status" value="1"/>
</dbReference>
<feature type="active site" evidence="13 14">
    <location>
        <position position="209"/>
    </location>
</feature>
<dbReference type="SUPFAM" id="SSF52317">
    <property type="entry name" value="Class I glutamine amidotransferase-like"/>
    <property type="match status" value="1"/>
</dbReference>
<dbReference type="NCBIfam" id="TIGR01855">
    <property type="entry name" value="IMP_synth_hisH"/>
    <property type="match status" value="1"/>
</dbReference>
<dbReference type="InterPro" id="IPR029062">
    <property type="entry name" value="Class_I_gatase-like"/>
</dbReference>
<comment type="pathway">
    <text evidence="2 13">Amino-acid biosynthesis; L-histidine biosynthesis; L-histidine from 5-phospho-alpha-D-ribose 1-diphosphate: step 5/9.</text>
</comment>
<keyword evidence="17" id="KW-1185">Reference proteome</keyword>
<evidence type="ECO:0000256" key="4">
    <source>
        <dbReference type="ARBA" id="ARBA00022490"/>
    </source>
</evidence>
<organism evidence="16 17">
    <name type="scientific">Streptomyces uncialis</name>
    <dbReference type="NCBI Taxonomy" id="1048205"/>
    <lineage>
        <taxon>Bacteria</taxon>
        <taxon>Bacillati</taxon>
        <taxon>Actinomycetota</taxon>
        <taxon>Actinomycetes</taxon>
        <taxon>Kitasatosporales</taxon>
        <taxon>Streptomycetaceae</taxon>
        <taxon>Streptomyces</taxon>
    </lineage>
</organism>
<dbReference type="PANTHER" id="PTHR42701">
    <property type="entry name" value="IMIDAZOLE GLYCEROL PHOSPHATE SYNTHASE SUBUNIT HISH"/>
    <property type="match status" value="1"/>
</dbReference>
<evidence type="ECO:0000313" key="16">
    <source>
        <dbReference type="EMBL" id="OKH92988.1"/>
    </source>
</evidence>
<evidence type="ECO:0000256" key="14">
    <source>
        <dbReference type="PIRSR" id="PIRSR000495-1"/>
    </source>
</evidence>
<keyword evidence="6 13" id="KW-0378">Hydrolase</keyword>
<dbReference type="GO" id="GO:0000105">
    <property type="term" value="P:L-histidine biosynthetic process"/>
    <property type="evidence" value="ECO:0007669"/>
    <property type="project" value="UniProtKB-UniRule"/>
</dbReference>
<keyword evidence="4 13" id="KW-0963">Cytoplasm</keyword>
<evidence type="ECO:0000256" key="3">
    <source>
        <dbReference type="ARBA" id="ARBA00011152"/>
    </source>
</evidence>
<evidence type="ECO:0000313" key="17">
    <source>
        <dbReference type="Proteomes" id="UP000186455"/>
    </source>
</evidence>
<dbReference type="GO" id="GO:0016829">
    <property type="term" value="F:lyase activity"/>
    <property type="evidence" value="ECO:0007669"/>
    <property type="project" value="UniProtKB-KW"/>
</dbReference>
<reference evidence="16 17" key="1">
    <citation type="submission" date="2015-06" db="EMBL/GenBank/DDBJ databases">
        <title>Cloning and characterization of the uncialamcin biosynthetic gene cluster.</title>
        <authorList>
            <person name="Yan X."/>
            <person name="Huang T."/>
            <person name="Ge H."/>
            <person name="Shen B."/>
        </authorList>
    </citation>
    <scope>NUCLEOTIDE SEQUENCE [LARGE SCALE GENOMIC DNA]</scope>
    <source>
        <strain evidence="16 17">DCA2648</strain>
    </source>
</reference>
<comment type="catalytic activity">
    <reaction evidence="11 13">
        <text>5-[(5-phospho-1-deoxy-D-ribulos-1-ylimino)methylamino]-1-(5-phospho-beta-D-ribosyl)imidazole-4-carboxamide + L-glutamine = D-erythro-1-(imidazol-4-yl)glycerol 3-phosphate + 5-amino-1-(5-phospho-beta-D-ribosyl)imidazole-4-carboxamide + L-glutamate + H(+)</text>
        <dbReference type="Rhea" id="RHEA:24793"/>
        <dbReference type="ChEBI" id="CHEBI:15378"/>
        <dbReference type="ChEBI" id="CHEBI:29985"/>
        <dbReference type="ChEBI" id="CHEBI:58278"/>
        <dbReference type="ChEBI" id="CHEBI:58359"/>
        <dbReference type="ChEBI" id="CHEBI:58475"/>
        <dbReference type="ChEBI" id="CHEBI:58525"/>
        <dbReference type="EC" id="4.3.2.10"/>
    </reaction>
</comment>
<dbReference type="EC" id="4.3.2.10" evidence="13"/>
<dbReference type="UniPathway" id="UPA00031">
    <property type="reaction ID" value="UER00010"/>
</dbReference>
<dbReference type="FunFam" id="3.40.50.880:FF:000056">
    <property type="entry name" value="Imidazole glycerol phosphate synthase subunit HisH"/>
    <property type="match status" value="1"/>
</dbReference>
<dbReference type="RefSeq" id="WP_073790993.1">
    <property type="nucleotide sequence ID" value="NZ_LFBV01000005.1"/>
</dbReference>
<evidence type="ECO:0000259" key="15">
    <source>
        <dbReference type="Pfam" id="PF00117"/>
    </source>
</evidence>
<dbReference type="InterPro" id="IPR017926">
    <property type="entry name" value="GATASE"/>
</dbReference>
<dbReference type="CDD" id="cd01748">
    <property type="entry name" value="GATase1_IGP_Synthase"/>
    <property type="match status" value="1"/>
</dbReference>
<sequence length="226" mass="24460">MTGTTSTPATPGTTTRRKKVVVFDYGFGNVRSAERALARAGADVEITRDYDKAMNADGLLVPGVGAFDACMKGLTQARGHWIIDRRLSGGRPVMGICVGMQILFARGIEHGVETEGLDEWPGSVEPLQAGIVPHMGWNTVDAPEDSQLFAGLDADARYYFVHSYAVHDWTLEITNAAMREPLVTWSTHGKPFVSAVENGALWATQFHPEKSGDAGAQLLTNWIGTL</sequence>
<evidence type="ECO:0000256" key="6">
    <source>
        <dbReference type="ARBA" id="ARBA00022801"/>
    </source>
</evidence>
<dbReference type="GO" id="GO:0005737">
    <property type="term" value="C:cytoplasm"/>
    <property type="evidence" value="ECO:0007669"/>
    <property type="project" value="UniProtKB-SubCell"/>
</dbReference>
<comment type="function">
    <text evidence="10 13">IGPS catalyzes the conversion of PRFAR and glutamine to IGP, AICAR and glutamate. The HisH subunit catalyzes the hydrolysis of glutamine to glutamate and ammonia as part of the synthesis of IGP and AICAR. The resulting ammonia molecule is channeled to the active site of HisF.</text>
</comment>